<feature type="compositionally biased region" description="Basic and acidic residues" evidence="3">
    <location>
        <begin position="1"/>
        <end position="18"/>
    </location>
</feature>
<evidence type="ECO:0000256" key="3">
    <source>
        <dbReference type="SAM" id="MobiDB-lite"/>
    </source>
</evidence>
<name>A0A024GRG1_9STRA</name>
<gene>
    <name evidence="4" type="ORF">BN9_104460</name>
</gene>
<dbReference type="InterPro" id="IPR036770">
    <property type="entry name" value="Ankyrin_rpt-contain_sf"/>
</dbReference>
<evidence type="ECO:0000313" key="5">
    <source>
        <dbReference type="Proteomes" id="UP000053237"/>
    </source>
</evidence>
<feature type="compositionally biased region" description="Polar residues" evidence="3">
    <location>
        <begin position="20"/>
        <end position="29"/>
    </location>
</feature>
<dbReference type="InterPro" id="IPR011011">
    <property type="entry name" value="Znf_FYVE_PHD"/>
</dbReference>
<evidence type="ECO:0000313" key="4">
    <source>
        <dbReference type="EMBL" id="CCI49164.1"/>
    </source>
</evidence>
<dbReference type="PANTHER" id="PTHR24153">
    <property type="entry name" value="ESPIN"/>
    <property type="match status" value="1"/>
</dbReference>
<keyword evidence="5" id="KW-1185">Reference proteome</keyword>
<dbReference type="Gene3D" id="3.30.40.10">
    <property type="entry name" value="Zinc/RING finger domain, C3HC4 (zinc finger)"/>
    <property type="match status" value="1"/>
</dbReference>
<proteinExistence type="predicted"/>
<dbReference type="SUPFAM" id="SSF48403">
    <property type="entry name" value="Ankyrin repeat"/>
    <property type="match status" value="1"/>
</dbReference>
<dbReference type="OrthoDB" id="45220at2759"/>
<evidence type="ECO:0000256" key="1">
    <source>
        <dbReference type="ARBA" id="ARBA00022737"/>
    </source>
</evidence>
<feature type="region of interest" description="Disordered" evidence="3">
    <location>
        <begin position="1"/>
        <end position="29"/>
    </location>
</feature>
<protein>
    <submittedName>
        <fullName evidence="4">Uncharacterized protein</fullName>
    </submittedName>
</protein>
<dbReference type="AlphaFoldDB" id="A0A024GRG1"/>
<dbReference type="CDD" id="cd00065">
    <property type="entry name" value="FYVE_like_SF"/>
    <property type="match status" value="1"/>
</dbReference>
<accession>A0A024GRG1</accession>
<dbReference type="EMBL" id="CAIX01000279">
    <property type="protein sequence ID" value="CCI49164.1"/>
    <property type="molecule type" value="Genomic_DNA"/>
</dbReference>
<dbReference type="GO" id="GO:0051017">
    <property type="term" value="P:actin filament bundle assembly"/>
    <property type="evidence" value="ECO:0007669"/>
    <property type="project" value="TreeGrafter"/>
</dbReference>
<dbReference type="STRING" id="65357.A0A024GRG1"/>
<dbReference type="Gene3D" id="1.25.40.20">
    <property type="entry name" value="Ankyrin repeat-containing domain"/>
    <property type="match status" value="1"/>
</dbReference>
<sequence>MASESDLSKSLEHTKPLIEDSSSTVSMETPANAEFSPFQDTYLEGSESVQSSHPLEGIQYAEVGDWETLLSKLNQCIDIAQHRDHHGMLPLHWACTDPKISIQVIQALLHAYPQGALTRNNAHYFPIHIAVRAGLDASIVRVLYEAEPSTLQEKTIAGKTPLMLAKEANHPNQNVAILLQQAQYANSVQDVQETSHHAELQDSLRCSIHVEHSAKPQALSVRRSQSHTNAATLFERPNDPLDAERSTISAPEDHQGVKGAACQFCYRKFTLFRRKYICIQCFSPLCRDHIAGKLKMKVLDAKRGVICKECFRGWEGRPLSNGLEYQRGSAAGGYCVGKNSSPETHHSLISNPHAWRRSSAYSKRDSSYELPGRSSDSTVIQNQIGALIERNEALSTCVKFQQEQYNEAMLLLKQTLTRVSQLEVRLNHCVNSGALTQETAIV</sequence>
<dbReference type="Proteomes" id="UP000053237">
    <property type="component" value="Unassembled WGS sequence"/>
</dbReference>
<evidence type="ECO:0000256" key="2">
    <source>
        <dbReference type="ARBA" id="ARBA00023043"/>
    </source>
</evidence>
<comment type="caution">
    <text evidence="4">The sequence shown here is derived from an EMBL/GenBank/DDBJ whole genome shotgun (WGS) entry which is preliminary data.</text>
</comment>
<keyword evidence="1" id="KW-0677">Repeat</keyword>
<organism evidence="4 5">
    <name type="scientific">Albugo candida</name>
    <dbReference type="NCBI Taxonomy" id="65357"/>
    <lineage>
        <taxon>Eukaryota</taxon>
        <taxon>Sar</taxon>
        <taxon>Stramenopiles</taxon>
        <taxon>Oomycota</taxon>
        <taxon>Peronosporomycetes</taxon>
        <taxon>Albuginales</taxon>
        <taxon>Albuginaceae</taxon>
        <taxon>Albugo</taxon>
    </lineage>
</organism>
<keyword evidence="2" id="KW-0040">ANK repeat</keyword>
<dbReference type="InParanoid" id="A0A024GRG1"/>
<dbReference type="GO" id="GO:0005737">
    <property type="term" value="C:cytoplasm"/>
    <property type="evidence" value="ECO:0007669"/>
    <property type="project" value="TreeGrafter"/>
</dbReference>
<dbReference type="InterPro" id="IPR052420">
    <property type="entry name" value="Espin/Espin-like"/>
</dbReference>
<dbReference type="PANTHER" id="PTHR24153:SF8">
    <property type="entry name" value="FORKED, ISOFORM F"/>
    <property type="match status" value="1"/>
</dbReference>
<reference evidence="4 5" key="1">
    <citation type="submission" date="2012-05" db="EMBL/GenBank/DDBJ databases">
        <title>Recombination and specialization in a pathogen metapopulation.</title>
        <authorList>
            <person name="Gardiner A."/>
            <person name="Kemen E."/>
            <person name="Schultz-Larsen T."/>
            <person name="MacLean D."/>
            <person name="Van Oosterhout C."/>
            <person name="Jones J.D.G."/>
        </authorList>
    </citation>
    <scope>NUCLEOTIDE SEQUENCE [LARGE SCALE GENOMIC DNA]</scope>
    <source>
        <strain evidence="4 5">Ac Nc2</strain>
    </source>
</reference>
<dbReference type="SUPFAM" id="SSF57903">
    <property type="entry name" value="FYVE/PHD zinc finger"/>
    <property type="match status" value="1"/>
</dbReference>
<dbReference type="InterPro" id="IPR013083">
    <property type="entry name" value="Znf_RING/FYVE/PHD"/>
</dbReference>
<dbReference type="GO" id="GO:0051015">
    <property type="term" value="F:actin filament binding"/>
    <property type="evidence" value="ECO:0007669"/>
    <property type="project" value="TreeGrafter"/>
</dbReference>